<organism evidence="2 3">
    <name type="scientific">Cohnella zeiphila</name>
    <dbReference type="NCBI Taxonomy" id="2761120"/>
    <lineage>
        <taxon>Bacteria</taxon>
        <taxon>Bacillati</taxon>
        <taxon>Bacillota</taxon>
        <taxon>Bacilli</taxon>
        <taxon>Bacillales</taxon>
        <taxon>Paenibacillaceae</taxon>
        <taxon>Cohnella</taxon>
    </lineage>
</organism>
<keyword evidence="3" id="KW-1185">Reference proteome</keyword>
<gene>
    <name evidence="2" type="ORF">H7C18_22315</name>
</gene>
<proteinExistence type="predicted"/>
<evidence type="ECO:0000313" key="2">
    <source>
        <dbReference type="EMBL" id="MBB6733663.1"/>
    </source>
</evidence>
<comment type="caution">
    <text evidence="2">The sequence shown here is derived from an EMBL/GenBank/DDBJ whole genome shotgun (WGS) entry which is preliminary data.</text>
</comment>
<protein>
    <submittedName>
        <fullName evidence="2">Uncharacterized protein</fullName>
    </submittedName>
</protein>
<dbReference type="RefSeq" id="WP_185131317.1">
    <property type="nucleotide sequence ID" value="NZ_JACJVO010000028.1"/>
</dbReference>
<sequence>MDALAEWNEKLTQCRMDLQLKEKRERRLKELEAEVKRQRRAVADGEAELDRERDDVRQLRKTSLSRLWFRMVGQLDERLNKEEREAAEAELKLETARAALGALEASAAEAREALREVDGAGREFDRILEEKKAWIHLFDEPTSRLLEQLADESADRKARLREIDEAVSAGERARTRLDSVREKLGSAKNWGTYDMLGGGMISTAIKHNRIDEARSMMHEAQHSLRLFEKELRDLSWTSGAGDADIGGFLTFADYFFDGFLTDWIVQGRINEALEKTDSGRIELGRQLSRLESERRKTISERDGLDARYRETIERR</sequence>
<accession>A0A7X0SP95</accession>
<dbReference type="AlphaFoldDB" id="A0A7X0SP95"/>
<keyword evidence="1" id="KW-0175">Coiled coil</keyword>
<reference evidence="2 3" key="1">
    <citation type="submission" date="2020-08" db="EMBL/GenBank/DDBJ databases">
        <title>Cohnella phylogeny.</title>
        <authorList>
            <person name="Dunlap C."/>
        </authorList>
    </citation>
    <scope>NUCLEOTIDE SEQUENCE [LARGE SCALE GENOMIC DNA]</scope>
    <source>
        <strain evidence="2 3">CBP 2801</strain>
    </source>
</reference>
<dbReference type="Proteomes" id="UP000564644">
    <property type="component" value="Unassembled WGS sequence"/>
</dbReference>
<name>A0A7X0SP95_9BACL</name>
<feature type="coiled-coil region" evidence="1">
    <location>
        <begin position="4"/>
        <end position="113"/>
    </location>
</feature>
<dbReference type="EMBL" id="JACJVO010000028">
    <property type="protein sequence ID" value="MBB6733663.1"/>
    <property type="molecule type" value="Genomic_DNA"/>
</dbReference>
<evidence type="ECO:0000256" key="1">
    <source>
        <dbReference type="SAM" id="Coils"/>
    </source>
</evidence>
<evidence type="ECO:0000313" key="3">
    <source>
        <dbReference type="Proteomes" id="UP000564644"/>
    </source>
</evidence>